<accession>A0A0K1JNK4</accession>
<organism evidence="2 3">
    <name type="scientific">Luteipulveratus mongoliensis</name>
    <dbReference type="NCBI Taxonomy" id="571913"/>
    <lineage>
        <taxon>Bacteria</taxon>
        <taxon>Bacillati</taxon>
        <taxon>Actinomycetota</taxon>
        <taxon>Actinomycetes</taxon>
        <taxon>Micrococcales</taxon>
        <taxon>Dermacoccaceae</taxon>
        <taxon>Luteipulveratus</taxon>
    </lineage>
</organism>
<dbReference type="STRING" id="571913.VV02_24615"/>
<evidence type="ECO:0000313" key="3">
    <source>
        <dbReference type="Proteomes" id="UP000066480"/>
    </source>
</evidence>
<dbReference type="SMART" id="SM00421">
    <property type="entry name" value="HTH_LUXR"/>
    <property type="match status" value="1"/>
</dbReference>
<dbReference type="Gene3D" id="1.10.10.10">
    <property type="entry name" value="Winged helix-like DNA-binding domain superfamily/Winged helix DNA-binding domain"/>
    <property type="match status" value="1"/>
</dbReference>
<evidence type="ECO:0000313" key="2">
    <source>
        <dbReference type="EMBL" id="AKU18281.1"/>
    </source>
</evidence>
<dbReference type="InterPro" id="IPR036388">
    <property type="entry name" value="WH-like_DNA-bd_sf"/>
</dbReference>
<dbReference type="InterPro" id="IPR000792">
    <property type="entry name" value="Tscrpt_reg_LuxR_C"/>
</dbReference>
<keyword evidence="3" id="KW-1185">Reference proteome</keyword>
<dbReference type="GO" id="GO:0006355">
    <property type="term" value="P:regulation of DNA-templated transcription"/>
    <property type="evidence" value="ECO:0007669"/>
    <property type="project" value="InterPro"/>
</dbReference>
<name>A0A0K1JNK4_9MICO</name>
<proteinExistence type="predicted"/>
<feature type="domain" description="HTH luxR-type" evidence="1">
    <location>
        <begin position="180"/>
        <end position="237"/>
    </location>
</feature>
<dbReference type="OrthoDB" id="3796539at2"/>
<dbReference type="RefSeq" id="WP_052595935.1">
    <property type="nucleotide sequence ID" value="NZ_CP011112.1"/>
</dbReference>
<dbReference type="EMBL" id="CP011112">
    <property type="protein sequence ID" value="AKU18281.1"/>
    <property type="molecule type" value="Genomic_DNA"/>
</dbReference>
<reference evidence="2 3" key="1">
    <citation type="submission" date="2015-03" db="EMBL/GenBank/DDBJ databases">
        <title>Luteipulveratus halotolerans sp. nov., a novel actinobacterium (Dermacoccaceae) from Sarawak, Malaysia.</title>
        <authorList>
            <person name="Juboi H."/>
            <person name="Basik A."/>
            <person name="Shamsul S.S."/>
            <person name="Arnold P."/>
            <person name="Schmitt E.K."/>
            <person name="Sanglier J.-J."/>
            <person name="Yeo T."/>
        </authorList>
    </citation>
    <scope>NUCLEOTIDE SEQUENCE [LARGE SCALE GENOMIC DNA]</scope>
    <source>
        <strain evidence="2 3">MN07-A0370</strain>
    </source>
</reference>
<evidence type="ECO:0000259" key="1">
    <source>
        <dbReference type="SMART" id="SM00421"/>
    </source>
</evidence>
<gene>
    <name evidence="2" type="ORF">VV02_24615</name>
</gene>
<sequence>MSTVAVSEPSASRSPLDMWCDLTDLSNSLFAETARGRTATGVRPIAHGAGDVAAAVMALLRRVRHSLLVLQPETPFDPADRCGPVVRAHRARGVRMSVITSPRAGFDNPFVHTRRNLALAGPAIGSLLILDRASVVMPGPPTPSGAPTAYLASRPEVTRLALDVWATVERQSVSGDAVGWPQATQRQRRIASSVVLGEKDSSITRILGISARTLTAEVAALLRLTGTSSRCELGFHLGRLTNFSGVAISPP</sequence>
<protein>
    <recommendedName>
        <fullName evidence="1">HTH luxR-type domain-containing protein</fullName>
    </recommendedName>
</protein>
<dbReference type="Proteomes" id="UP000066480">
    <property type="component" value="Chromosome"/>
</dbReference>
<dbReference type="KEGG" id="lmoi:VV02_24615"/>
<dbReference type="AlphaFoldDB" id="A0A0K1JNK4"/>